<sequence>MKTCYTSLVAGLLCLTTQLLPAQQTPVQFNYAGSRIQRAPNAKVECGDQIKITATGEVIVGMLAGKRTPVGVPEYSGNQYNTFRNLPHGALMVCVLEEGAEFNLSNYAYLGWELCGSSYTFTAKKSGFLLFDINDDLNWRWDNKPVGNGFQVSITLPSRTKTPGDPNSKTVIGELADSKVYRLGNKVSYDCKLYDRKPDGWWEITDKDGKPLGLCSDKEPYVYTYIGKNEQAKTDNDVYADVETQKYVVYRRKKVEISQIDKRWYLQDNRGACEGIVDLENGQFSVRETSDRLTEILKHLNRNQFNQEAKGQLTYLCSRRVKLIGKHRYYVDQSGCVWTLLLERESVYHLNPDPPHQIAFKLVRMASGGASFETVRVPANDESRTSLYIIGNNRAYQLNGRTFYSVNLRDTEGRGSYNYANSTYGSVNFSSHYWEDMADHSSFFGKDYKDYMVFPERFGTPNTSETAFIQQIRSIPMDYENERSCPVSNNGTNGFNYP</sequence>
<evidence type="ECO:0000256" key="1">
    <source>
        <dbReference type="SAM" id="SignalP"/>
    </source>
</evidence>
<gene>
    <name evidence="2" type="ORF">SAMN06269250_0114</name>
</gene>
<proteinExistence type="predicted"/>
<evidence type="ECO:0000313" key="2">
    <source>
        <dbReference type="EMBL" id="SOD99693.1"/>
    </source>
</evidence>
<dbReference type="OrthoDB" id="931695at2"/>
<protein>
    <recommendedName>
        <fullName evidence="4">WG containing repeat-containing protein</fullName>
    </recommendedName>
</protein>
<evidence type="ECO:0000313" key="3">
    <source>
        <dbReference type="Proteomes" id="UP000219452"/>
    </source>
</evidence>
<dbReference type="RefSeq" id="WP_097132080.1">
    <property type="nucleotide sequence ID" value="NZ_OCNH01000010.1"/>
</dbReference>
<accession>A0A286GVY8</accession>
<name>A0A286GVY8_9BACT</name>
<dbReference type="Gene3D" id="2.60.120.430">
    <property type="entry name" value="Galactose-binding lectin"/>
    <property type="match status" value="1"/>
</dbReference>
<organism evidence="2 3">
    <name type="scientific">Spirosoma fluviale</name>
    <dbReference type="NCBI Taxonomy" id="1597977"/>
    <lineage>
        <taxon>Bacteria</taxon>
        <taxon>Pseudomonadati</taxon>
        <taxon>Bacteroidota</taxon>
        <taxon>Cytophagia</taxon>
        <taxon>Cytophagales</taxon>
        <taxon>Cytophagaceae</taxon>
        <taxon>Spirosoma</taxon>
    </lineage>
</organism>
<keyword evidence="1" id="KW-0732">Signal</keyword>
<dbReference type="EMBL" id="OCNH01000010">
    <property type="protein sequence ID" value="SOD99693.1"/>
    <property type="molecule type" value="Genomic_DNA"/>
</dbReference>
<evidence type="ECO:0008006" key="4">
    <source>
        <dbReference type="Google" id="ProtNLM"/>
    </source>
</evidence>
<keyword evidence="3" id="KW-1185">Reference proteome</keyword>
<feature type="chain" id="PRO_5012741613" description="WG containing repeat-containing protein" evidence="1">
    <location>
        <begin position="23"/>
        <end position="498"/>
    </location>
</feature>
<dbReference type="Proteomes" id="UP000219452">
    <property type="component" value="Unassembled WGS sequence"/>
</dbReference>
<dbReference type="AlphaFoldDB" id="A0A286GVY8"/>
<feature type="signal peptide" evidence="1">
    <location>
        <begin position="1"/>
        <end position="22"/>
    </location>
</feature>
<reference evidence="3" key="1">
    <citation type="submission" date="2017-09" db="EMBL/GenBank/DDBJ databases">
        <authorList>
            <person name="Varghese N."/>
            <person name="Submissions S."/>
        </authorList>
    </citation>
    <scope>NUCLEOTIDE SEQUENCE [LARGE SCALE GENOMIC DNA]</scope>
    <source>
        <strain evidence="3">DSM 29961</strain>
    </source>
</reference>